<reference evidence="8 9" key="1">
    <citation type="submission" date="2017-09" db="EMBL/GenBank/DDBJ databases">
        <title>Depth-based differentiation of microbial function through sediment-hosted aquifers and enrichment of novel symbionts in the deep terrestrial subsurface.</title>
        <authorList>
            <person name="Probst A.J."/>
            <person name="Ladd B."/>
            <person name="Jarett J.K."/>
            <person name="Geller-Mcgrath D.E."/>
            <person name="Sieber C.M."/>
            <person name="Emerson J.B."/>
            <person name="Anantharaman K."/>
            <person name="Thomas B.C."/>
            <person name="Malmstrom R."/>
            <person name="Stieglmeier M."/>
            <person name="Klingl A."/>
            <person name="Woyke T."/>
            <person name="Ryan C.M."/>
            <person name="Banfield J.F."/>
        </authorList>
    </citation>
    <scope>NUCLEOTIDE SEQUENCE [LARGE SCALE GENOMIC DNA]</scope>
    <source>
        <strain evidence="8">CG23_combo_of_CG06-09_8_20_14_all_41_10</strain>
    </source>
</reference>
<feature type="transmembrane region" description="Helical" evidence="6">
    <location>
        <begin position="220"/>
        <end position="244"/>
    </location>
</feature>
<evidence type="ECO:0000256" key="1">
    <source>
        <dbReference type="ARBA" id="ARBA00004651"/>
    </source>
</evidence>
<dbReference type="GO" id="GO:0022857">
    <property type="term" value="F:transmembrane transporter activity"/>
    <property type="evidence" value="ECO:0007669"/>
    <property type="project" value="InterPro"/>
</dbReference>
<comment type="caution">
    <text evidence="8">The sequence shown here is derived from an EMBL/GenBank/DDBJ whole genome shotgun (WGS) entry which is preliminary data.</text>
</comment>
<dbReference type="Pfam" id="PF07690">
    <property type="entry name" value="MFS_1"/>
    <property type="match status" value="1"/>
</dbReference>
<feature type="transmembrane region" description="Helical" evidence="6">
    <location>
        <begin position="256"/>
        <end position="277"/>
    </location>
</feature>
<proteinExistence type="predicted"/>
<dbReference type="InterPro" id="IPR011701">
    <property type="entry name" value="MFS"/>
</dbReference>
<keyword evidence="3 6" id="KW-0812">Transmembrane</keyword>
<keyword evidence="5 6" id="KW-0472">Membrane</keyword>
<keyword evidence="4 6" id="KW-1133">Transmembrane helix</keyword>
<feature type="transmembrane region" description="Helical" evidence="6">
    <location>
        <begin position="376"/>
        <end position="398"/>
    </location>
</feature>
<dbReference type="CDD" id="cd17370">
    <property type="entry name" value="MFS_MJ1317_like"/>
    <property type="match status" value="1"/>
</dbReference>
<feature type="transmembrane region" description="Helical" evidence="6">
    <location>
        <begin position="289"/>
        <end position="309"/>
    </location>
</feature>
<dbReference type="EMBL" id="PCRK01000130">
    <property type="protein sequence ID" value="PIP19009.1"/>
    <property type="molecule type" value="Genomic_DNA"/>
</dbReference>
<evidence type="ECO:0000313" key="8">
    <source>
        <dbReference type="EMBL" id="PIP19009.1"/>
    </source>
</evidence>
<dbReference type="Proteomes" id="UP000231292">
    <property type="component" value="Unassembled WGS sequence"/>
</dbReference>
<organism evidence="8 9">
    <name type="scientific">Candidatus Sherwoodlollariibacterium unditelluris</name>
    <dbReference type="NCBI Taxonomy" id="1974757"/>
    <lineage>
        <taxon>Bacteria</taxon>
        <taxon>Pseudomonadati</taxon>
        <taxon>Candidatus Omnitrophota</taxon>
        <taxon>Candidatus Sherwoodlollariibacterium</taxon>
    </lineage>
</organism>
<evidence type="ECO:0000256" key="4">
    <source>
        <dbReference type="ARBA" id="ARBA00022989"/>
    </source>
</evidence>
<dbReference type="InterPro" id="IPR052425">
    <property type="entry name" value="Uncharacterized_MFS-type"/>
</dbReference>
<evidence type="ECO:0000259" key="7">
    <source>
        <dbReference type="PROSITE" id="PS50850"/>
    </source>
</evidence>
<feature type="transmembrane region" description="Helical" evidence="6">
    <location>
        <begin position="175"/>
        <end position="194"/>
    </location>
</feature>
<gene>
    <name evidence="8" type="ORF">COX41_05240</name>
</gene>
<dbReference type="PROSITE" id="PS50850">
    <property type="entry name" value="MFS"/>
    <property type="match status" value="1"/>
</dbReference>
<feature type="domain" description="Major facilitator superfamily (MFS) profile" evidence="7">
    <location>
        <begin position="219"/>
        <end position="405"/>
    </location>
</feature>
<evidence type="ECO:0000256" key="6">
    <source>
        <dbReference type="SAM" id="Phobius"/>
    </source>
</evidence>
<evidence type="ECO:0000313" key="9">
    <source>
        <dbReference type="Proteomes" id="UP000231292"/>
    </source>
</evidence>
<evidence type="ECO:0000256" key="3">
    <source>
        <dbReference type="ARBA" id="ARBA00022692"/>
    </source>
</evidence>
<name>A0A2G9YIB1_9BACT</name>
<dbReference type="Gene3D" id="1.20.1250.20">
    <property type="entry name" value="MFS general substrate transporter like domains"/>
    <property type="match status" value="2"/>
</dbReference>
<feature type="transmembrane region" description="Helical" evidence="6">
    <location>
        <begin position="42"/>
        <end position="63"/>
    </location>
</feature>
<dbReference type="GO" id="GO:0005886">
    <property type="term" value="C:plasma membrane"/>
    <property type="evidence" value="ECO:0007669"/>
    <property type="project" value="UniProtKB-SubCell"/>
</dbReference>
<sequence length="405" mass="44099">MQSGNKKTAFKIIIIFGLVSLFGDMVYEAARSVNGPYLKTLGASAAIVGLVAGVAEFMGYAVRLASGYFADKMKAYWLFTFLGYGMLIVVPLLSLAGIWQVAVMFIVLERLGKALRSPAKDTILSQATKQVGTGFGFALAEVLDQIGAIIGPLIFTVLFILLGKRDKGLVDYQQGYSLLWIPFVLVLICVLFAYKSAPNSEILESSLIKKPQLDKFSKVFWLYTIFSFVTTLGFTNFALIGYHFKAKHVLTDAQIPLFYAIAMGVDAVAALIIGKTYDVFKNRGNNEKAGLAILIAIPVISIFIPIFAFSQSYSLALTSAIIWGIVMGAHETVMKSAIADLTTLNKRGTGYGIFNTAYGLAIFIGSALMGLFYEKFLLAIIIFSIAIQGVGILAFFVMRKEAVKI</sequence>
<evidence type="ECO:0000256" key="2">
    <source>
        <dbReference type="ARBA" id="ARBA00022475"/>
    </source>
</evidence>
<comment type="subcellular location">
    <subcellularLocation>
        <location evidence="1">Cell membrane</location>
        <topology evidence="1">Multi-pass membrane protein</topology>
    </subcellularLocation>
</comment>
<accession>A0A2G9YIB1</accession>
<feature type="transmembrane region" description="Helical" evidence="6">
    <location>
        <begin position="12"/>
        <end position="30"/>
    </location>
</feature>
<protein>
    <submittedName>
        <fullName evidence="8">MFS transporter</fullName>
    </submittedName>
</protein>
<dbReference type="PANTHER" id="PTHR42688:SF1">
    <property type="entry name" value="BLR5212 PROTEIN"/>
    <property type="match status" value="1"/>
</dbReference>
<keyword evidence="2" id="KW-1003">Cell membrane</keyword>
<dbReference type="InterPro" id="IPR036259">
    <property type="entry name" value="MFS_trans_sf"/>
</dbReference>
<dbReference type="SUPFAM" id="SSF103473">
    <property type="entry name" value="MFS general substrate transporter"/>
    <property type="match status" value="1"/>
</dbReference>
<dbReference type="InterPro" id="IPR020846">
    <property type="entry name" value="MFS_dom"/>
</dbReference>
<feature type="transmembrane region" description="Helical" evidence="6">
    <location>
        <begin position="75"/>
        <end position="108"/>
    </location>
</feature>
<feature type="transmembrane region" description="Helical" evidence="6">
    <location>
        <begin position="145"/>
        <end position="163"/>
    </location>
</feature>
<dbReference type="PANTHER" id="PTHR42688">
    <property type="entry name" value="CONSERVED PROTEIN"/>
    <property type="match status" value="1"/>
</dbReference>
<evidence type="ECO:0000256" key="5">
    <source>
        <dbReference type="ARBA" id="ARBA00023136"/>
    </source>
</evidence>
<dbReference type="AlphaFoldDB" id="A0A2G9YIB1"/>
<feature type="transmembrane region" description="Helical" evidence="6">
    <location>
        <begin position="351"/>
        <end position="370"/>
    </location>
</feature>